<feature type="coiled-coil region" evidence="1">
    <location>
        <begin position="34"/>
        <end position="94"/>
    </location>
</feature>
<protein>
    <recommendedName>
        <fullName evidence="2">Dynein heavy chain linker domain-containing protein</fullName>
    </recommendedName>
</protein>
<accession>A0A226MHU2</accession>
<reference evidence="3 4" key="1">
    <citation type="submission" date="2016-07" db="EMBL/GenBank/DDBJ databases">
        <title>Disparate Historic Effective Population Sizes Predicted by Modern Levels of Genome Diversity for the Scaled Quail (Callipepla squamata) and the Northern Bobwhite (Colinus virginianus): Inferences from First and Second Generation Draft Genome Assemblies for Sympatric New World Quail.</title>
        <authorList>
            <person name="Oldeschulte D.L."/>
            <person name="Halley Y.A."/>
            <person name="Bhattarai E.K."/>
            <person name="Brashear W.A."/>
            <person name="Hill J."/>
            <person name="Metz R.P."/>
            <person name="Johnson C.D."/>
            <person name="Rollins D."/>
            <person name="Peterson M.J."/>
            <person name="Bickhart D.M."/>
            <person name="Decker J.E."/>
            <person name="Seabury C.M."/>
        </authorList>
    </citation>
    <scope>NUCLEOTIDE SEQUENCE [LARGE SCALE GENOMIC DNA]</scope>
    <source>
        <strain evidence="3 4">Texas</strain>
        <tissue evidence="3">Leg muscle</tissue>
    </source>
</reference>
<dbReference type="InterPro" id="IPR013602">
    <property type="entry name" value="Dynein_heavy_linker"/>
</dbReference>
<dbReference type="GO" id="GO:0007018">
    <property type="term" value="P:microtubule-based movement"/>
    <property type="evidence" value="ECO:0007669"/>
    <property type="project" value="InterPro"/>
</dbReference>
<dbReference type="OrthoDB" id="5593012at2759"/>
<gene>
    <name evidence="3" type="ORF">ASZ78_010638</name>
</gene>
<dbReference type="PANTHER" id="PTHR22878:SF70">
    <property type="entry name" value="DYNEIN HEAVY CHAIN 2, AXONEMAL"/>
    <property type="match status" value="1"/>
</dbReference>
<dbReference type="InterPro" id="IPR026983">
    <property type="entry name" value="DHC"/>
</dbReference>
<keyword evidence="4" id="KW-1185">Reference proteome</keyword>
<dbReference type="AlphaFoldDB" id="A0A226MHU2"/>
<dbReference type="GO" id="GO:0030286">
    <property type="term" value="C:dynein complex"/>
    <property type="evidence" value="ECO:0007669"/>
    <property type="project" value="InterPro"/>
</dbReference>
<proteinExistence type="predicted"/>
<evidence type="ECO:0000313" key="4">
    <source>
        <dbReference type="Proteomes" id="UP000198323"/>
    </source>
</evidence>
<evidence type="ECO:0000313" key="3">
    <source>
        <dbReference type="EMBL" id="OXB54864.1"/>
    </source>
</evidence>
<dbReference type="GO" id="GO:0045505">
    <property type="term" value="F:dynein intermediate chain binding"/>
    <property type="evidence" value="ECO:0007669"/>
    <property type="project" value="InterPro"/>
</dbReference>
<dbReference type="EMBL" id="MCFN01000844">
    <property type="protein sequence ID" value="OXB54864.1"/>
    <property type="molecule type" value="Genomic_DNA"/>
</dbReference>
<comment type="caution">
    <text evidence="3">The sequence shown here is derived from an EMBL/GenBank/DDBJ whole genome shotgun (WGS) entry which is preliminary data.</text>
</comment>
<evidence type="ECO:0000256" key="1">
    <source>
        <dbReference type="SAM" id="Coils"/>
    </source>
</evidence>
<dbReference type="Proteomes" id="UP000198323">
    <property type="component" value="Unassembled WGS sequence"/>
</dbReference>
<dbReference type="Pfam" id="PF08393">
    <property type="entry name" value="DHC_N2"/>
    <property type="match status" value="1"/>
</dbReference>
<name>A0A226MHU2_CALSU</name>
<evidence type="ECO:0000259" key="2">
    <source>
        <dbReference type="Pfam" id="PF08393"/>
    </source>
</evidence>
<sequence>MLETAAYVKEVKAKGIQDLLLRVELMEEFKRKGEQKLTQKYEELTVELQKLTQTVTEFDEYSELGCMRQYVADLRALQKRIQEAEEAVAFIHKEETLLKWKLTDFPLLNNLKIEIEPYQKLFHLILRWQQTEKRWMDGAFLELNGEIMEAELGEFSQEMYKMSELFQQKQQKIQQDLKKSSRRTVGEKQEEGIKTNPTLTMCSSVLEQMKDFKEYIPTVKVLCNPGIRTHHWQQMSNIVGYDLTPDTGTTLRKVLKQNLAPYLEEFEAQI</sequence>
<dbReference type="GO" id="GO:0051959">
    <property type="term" value="F:dynein light intermediate chain binding"/>
    <property type="evidence" value="ECO:0007669"/>
    <property type="project" value="InterPro"/>
</dbReference>
<organism evidence="3 4">
    <name type="scientific">Callipepla squamata</name>
    <name type="common">Scaled quail</name>
    <dbReference type="NCBI Taxonomy" id="9009"/>
    <lineage>
        <taxon>Eukaryota</taxon>
        <taxon>Metazoa</taxon>
        <taxon>Chordata</taxon>
        <taxon>Craniata</taxon>
        <taxon>Vertebrata</taxon>
        <taxon>Euteleostomi</taxon>
        <taxon>Archelosauria</taxon>
        <taxon>Archosauria</taxon>
        <taxon>Dinosauria</taxon>
        <taxon>Saurischia</taxon>
        <taxon>Theropoda</taxon>
        <taxon>Coelurosauria</taxon>
        <taxon>Aves</taxon>
        <taxon>Neognathae</taxon>
        <taxon>Galloanserae</taxon>
        <taxon>Galliformes</taxon>
        <taxon>Odontophoridae</taxon>
        <taxon>Callipepla</taxon>
    </lineage>
</organism>
<feature type="non-terminal residue" evidence="3">
    <location>
        <position position="270"/>
    </location>
</feature>
<dbReference type="PANTHER" id="PTHR22878">
    <property type="entry name" value="DYNEIN HEAVY CHAIN 6, AXONEMAL-LIKE-RELATED"/>
    <property type="match status" value="1"/>
</dbReference>
<feature type="domain" description="Dynein heavy chain linker" evidence="2">
    <location>
        <begin position="108"/>
        <end position="267"/>
    </location>
</feature>
<keyword evidence="1" id="KW-0175">Coiled coil</keyword>
<dbReference type="STRING" id="9009.A0A226MHU2"/>